<dbReference type="AlphaFoldDB" id="A0ABD7XSY6"/>
<accession>A0ABD7XSY6</accession>
<protein>
    <submittedName>
        <fullName evidence="2">Antitoxin</fullName>
    </submittedName>
</protein>
<geneLocation type="plasmid" evidence="2 3">
    <name>unnamed2</name>
</geneLocation>
<dbReference type="InterPro" id="IPR013321">
    <property type="entry name" value="Arc_rbn_hlx_hlx"/>
</dbReference>
<dbReference type="Pfam" id="PF22513">
    <property type="entry name" value="FitA-like_RHH"/>
    <property type="match status" value="1"/>
</dbReference>
<evidence type="ECO:0000313" key="3">
    <source>
        <dbReference type="Proteomes" id="UP001222182"/>
    </source>
</evidence>
<dbReference type="Proteomes" id="UP001222182">
    <property type="component" value="Plasmid unnamed2"/>
</dbReference>
<name>A0ABD7XSY6_ENTFL</name>
<keyword evidence="2" id="KW-0614">Plasmid</keyword>
<gene>
    <name evidence="2" type="ORF">P0083_16420</name>
</gene>
<sequence>MKQFMVRNIPEKTIAGIDDLAKQNGQSREGYIRDLLNHHVLSAEVEGLNMKYETLVQTMSQEWITALNANTKALHKFLEIHGVKIDD</sequence>
<dbReference type="EMBL" id="CP119530">
    <property type="protein sequence ID" value="WER44401.1"/>
    <property type="molecule type" value="Genomic_DNA"/>
</dbReference>
<dbReference type="Gene3D" id="1.10.1220.10">
    <property type="entry name" value="Met repressor-like"/>
    <property type="match status" value="1"/>
</dbReference>
<dbReference type="InterPro" id="IPR053853">
    <property type="entry name" value="FitA-like_RHH"/>
</dbReference>
<feature type="domain" description="Antitoxin FitA-like ribbon-helix-helix" evidence="1">
    <location>
        <begin position="5"/>
        <end position="38"/>
    </location>
</feature>
<proteinExistence type="predicted"/>
<evidence type="ECO:0000259" key="1">
    <source>
        <dbReference type="Pfam" id="PF22513"/>
    </source>
</evidence>
<dbReference type="SUPFAM" id="SSF47598">
    <property type="entry name" value="Ribbon-helix-helix"/>
    <property type="match status" value="1"/>
</dbReference>
<dbReference type="InterPro" id="IPR010985">
    <property type="entry name" value="Ribbon_hlx_hlx"/>
</dbReference>
<dbReference type="KEGG" id="ene:ENT_04030"/>
<organism evidence="2 3">
    <name type="scientific">Enterococcus faecalis</name>
    <name type="common">Streptococcus faecalis</name>
    <dbReference type="NCBI Taxonomy" id="1351"/>
    <lineage>
        <taxon>Bacteria</taxon>
        <taxon>Bacillati</taxon>
        <taxon>Bacillota</taxon>
        <taxon>Bacilli</taxon>
        <taxon>Lactobacillales</taxon>
        <taxon>Enterococcaceae</taxon>
        <taxon>Enterococcus</taxon>
    </lineage>
</organism>
<reference evidence="2 3" key="1">
    <citation type="submission" date="2023-03" db="EMBL/GenBank/DDBJ databases">
        <title>Complete genome sequence of an Enterococcus faecalis urinary isolate.</title>
        <authorList>
            <person name="Brauer A.L."/>
            <person name="Armbruster C.E."/>
        </authorList>
    </citation>
    <scope>NUCLEOTIDE SEQUENCE [LARGE SCALE GENOMIC DNA]</scope>
    <source>
        <strain evidence="2 3">3143</strain>
        <plasmid evidence="2 3">unnamed2</plasmid>
    </source>
</reference>
<evidence type="ECO:0000313" key="2">
    <source>
        <dbReference type="EMBL" id="WER44401.1"/>
    </source>
</evidence>
<dbReference type="RefSeq" id="WP_002358468.1">
    <property type="nucleotide sequence ID" value="NZ_AP027138.1"/>
</dbReference>